<comment type="caution">
    <text evidence="2">The sequence shown here is derived from an EMBL/GenBank/DDBJ whole genome shotgun (WGS) entry which is preliminary data.</text>
</comment>
<dbReference type="Proteomes" id="UP001589718">
    <property type="component" value="Unassembled WGS sequence"/>
</dbReference>
<dbReference type="GO" id="GO:0016787">
    <property type="term" value="F:hydrolase activity"/>
    <property type="evidence" value="ECO:0007669"/>
    <property type="project" value="UniProtKB-KW"/>
</dbReference>
<dbReference type="InterPro" id="IPR036412">
    <property type="entry name" value="HAD-like_sf"/>
</dbReference>
<dbReference type="SFLD" id="SFLDG01135">
    <property type="entry name" value="C1.5.6:_HAD__Beta-PGM__Phospha"/>
    <property type="match status" value="1"/>
</dbReference>
<organism evidence="2 3">
    <name type="scientific">Streptomyces cremeus</name>
    <dbReference type="NCBI Taxonomy" id="66881"/>
    <lineage>
        <taxon>Bacteria</taxon>
        <taxon>Bacillati</taxon>
        <taxon>Actinomycetota</taxon>
        <taxon>Actinomycetes</taxon>
        <taxon>Kitasatosporales</taxon>
        <taxon>Streptomycetaceae</taxon>
        <taxon>Streptomyces</taxon>
    </lineage>
</organism>
<evidence type="ECO:0000313" key="3">
    <source>
        <dbReference type="Proteomes" id="UP001589718"/>
    </source>
</evidence>
<dbReference type="SFLD" id="SFLDG01129">
    <property type="entry name" value="C1.5:_HAD__Beta-PGM__Phosphata"/>
    <property type="match status" value="1"/>
</dbReference>
<dbReference type="CDD" id="cd07505">
    <property type="entry name" value="HAD_BPGM-like"/>
    <property type="match status" value="1"/>
</dbReference>
<feature type="compositionally biased region" description="Low complexity" evidence="1">
    <location>
        <begin position="205"/>
        <end position="231"/>
    </location>
</feature>
<dbReference type="NCBIfam" id="TIGR01509">
    <property type="entry name" value="HAD-SF-IA-v3"/>
    <property type="match status" value="1"/>
</dbReference>
<dbReference type="SUPFAM" id="SSF56784">
    <property type="entry name" value="HAD-like"/>
    <property type="match status" value="1"/>
</dbReference>
<feature type="region of interest" description="Disordered" evidence="1">
    <location>
        <begin position="205"/>
        <end position="247"/>
    </location>
</feature>
<dbReference type="Gene3D" id="3.40.50.1000">
    <property type="entry name" value="HAD superfamily/HAD-like"/>
    <property type="match status" value="1"/>
</dbReference>
<dbReference type="SFLD" id="SFLDS00003">
    <property type="entry name" value="Haloacid_Dehalogenase"/>
    <property type="match status" value="1"/>
</dbReference>
<name>A0ABV5PM93_STRCM</name>
<evidence type="ECO:0000313" key="2">
    <source>
        <dbReference type="EMBL" id="MFB9523591.1"/>
    </source>
</evidence>
<dbReference type="Pfam" id="PF00702">
    <property type="entry name" value="Hydrolase"/>
    <property type="match status" value="1"/>
</dbReference>
<dbReference type="RefSeq" id="WP_345225450.1">
    <property type="nucleotide sequence ID" value="NZ_BAAAXE010000013.1"/>
</dbReference>
<proteinExistence type="predicted"/>
<protein>
    <submittedName>
        <fullName evidence="2">HAD family hydrolase</fullName>
    </submittedName>
</protein>
<dbReference type="EMBL" id="JBHMCR010000018">
    <property type="protein sequence ID" value="MFB9523591.1"/>
    <property type="molecule type" value="Genomic_DNA"/>
</dbReference>
<sequence length="271" mass="28554">MSTPRPLSVLFDLDGTLVDSEPNYYETGRRLLERYGVPDFTWEENARFIGIGTRETLETLRERYAIDVGLDALLAEYNGLYLELARASTEVFPEMRKLVERLHARGVPTAVASGSSREAIMAVLEGTGLDAYLGEAAGGVVVSADEVPRGKPAPDVFLAAAARLRAEPGYCAVFEDAAPGVTAALAAGMRCAAIPYLGGRSDWGGWSDPSDSSDPSGLGDPGDSSGSSALSEPGTTEPAPLDPAFDTADLLFTGGQADFTAEAAWVWLGLS</sequence>
<dbReference type="InterPro" id="IPR023198">
    <property type="entry name" value="PGP-like_dom2"/>
</dbReference>
<accession>A0ABV5PM93</accession>
<reference evidence="2 3" key="1">
    <citation type="submission" date="2024-09" db="EMBL/GenBank/DDBJ databases">
        <authorList>
            <person name="Sun Q."/>
            <person name="Mori K."/>
        </authorList>
    </citation>
    <scope>NUCLEOTIDE SEQUENCE [LARGE SCALE GENOMIC DNA]</scope>
    <source>
        <strain evidence="2 3">JCM 4362</strain>
    </source>
</reference>
<gene>
    <name evidence="2" type="ORF">ACFFTU_26955</name>
</gene>
<dbReference type="PANTHER" id="PTHR18901">
    <property type="entry name" value="2-DEOXYGLUCOSE-6-PHOSPHATE PHOSPHATASE 2"/>
    <property type="match status" value="1"/>
</dbReference>
<dbReference type="PANTHER" id="PTHR18901:SF38">
    <property type="entry name" value="PSEUDOURIDINE-5'-PHOSPHATASE"/>
    <property type="match status" value="1"/>
</dbReference>
<dbReference type="InterPro" id="IPR006439">
    <property type="entry name" value="HAD-SF_hydro_IA"/>
</dbReference>
<dbReference type="Gene3D" id="1.10.150.240">
    <property type="entry name" value="Putative phosphatase, domain 2"/>
    <property type="match status" value="1"/>
</dbReference>
<evidence type="ECO:0000256" key="1">
    <source>
        <dbReference type="SAM" id="MobiDB-lite"/>
    </source>
</evidence>
<keyword evidence="2" id="KW-0378">Hydrolase</keyword>
<keyword evidence="3" id="KW-1185">Reference proteome</keyword>
<dbReference type="InterPro" id="IPR023214">
    <property type="entry name" value="HAD_sf"/>
</dbReference>